<accession>A0A397S042</accession>
<evidence type="ECO:0000256" key="3">
    <source>
        <dbReference type="ARBA" id="ARBA00023125"/>
    </source>
</evidence>
<evidence type="ECO:0000313" key="7">
    <source>
        <dbReference type="Proteomes" id="UP000266506"/>
    </source>
</evidence>
<comment type="similarity">
    <text evidence="1">Belongs to the LysR transcriptional regulatory family.</text>
</comment>
<comment type="caution">
    <text evidence="6">The sequence shown here is derived from an EMBL/GenBank/DDBJ whole genome shotgun (WGS) entry which is preliminary data.</text>
</comment>
<dbReference type="SUPFAM" id="SSF53850">
    <property type="entry name" value="Periplasmic binding protein-like II"/>
    <property type="match status" value="1"/>
</dbReference>
<dbReference type="EMBL" id="QXEV01000004">
    <property type="protein sequence ID" value="RIA78049.1"/>
    <property type="molecule type" value="Genomic_DNA"/>
</dbReference>
<dbReference type="InterPro" id="IPR036388">
    <property type="entry name" value="WH-like_DNA-bd_sf"/>
</dbReference>
<keyword evidence="7" id="KW-1185">Reference proteome</keyword>
<dbReference type="Proteomes" id="UP000266506">
    <property type="component" value="Unassembled WGS sequence"/>
</dbReference>
<evidence type="ECO:0000256" key="4">
    <source>
        <dbReference type="ARBA" id="ARBA00023163"/>
    </source>
</evidence>
<evidence type="ECO:0000256" key="2">
    <source>
        <dbReference type="ARBA" id="ARBA00023015"/>
    </source>
</evidence>
<dbReference type="PROSITE" id="PS50931">
    <property type="entry name" value="HTH_LYSR"/>
    <property type="match status" value="1"/>
</dbReference>
<dbReference type="Pfam" id="PF03466">
    <property type="entry name" value="LysR_substrate"/>
    <property type="match status" value="1"/>
</dbReference>
<dbReference type="InterPro" id="IPR000847">
    <property type="entry name" value="LysR_HTH_N"/>
</dbReference>
<dbReference type="AlphaFoldDB" id="A0A397S042"/>
<keyword evidence="3 6" id="KW-0238">DNA-binding</keyword>
<dbReference type="Gene3D" id="3.40.190.10">
    <property type="entry name" value="Periplasmic binding protein-like II"/>
    <property type="match status" value="2"/>
</dbReference>
<dbReference type="FunCoup" id="A0A397S042">
    <property type="interactions" value="210"/>
</dbReference>
<keyword evidence="2" id="KW-0805">Transcription regulation</keyword>
<sequence length="295" mass="33972">MIDTKLITFLTLLEEKNYSKTAARLYITQPAVTHHIKSLEKEYDIALFKNSKTFELTKAGTMLLEYAKSLKLQEEFLLANMKKQDSFVCNLGFTPMVKSMIPPIEYLRQIFYETPSFNAYTYAYEEIFEKLDSGKIDFAFVDNSFDSQAFESALVTSEKVVLVGDPKGQYGSKDRITREQLSVATLIWPDENSGLYKCIQNALKSKNIKLKNNYSVSSNDPDLMRRLVPLTDGLAFMYYDTVKEDIEAGRLKKFDILNVQITQNIYIIYPKNLGLDDNQKKLLEIIQKTSRWNNG</sequence>
<dbReference type="Gene3D" id="1.10.10.10">
    <property type="entry name" value="Winged helix-like DNA-binding domain superfamily/Winged helix DNA-binding domain"/>
    <property type="match status" value="1"/>
</dbReference>
<dbReference type="GO" id="GO:0003700">
    <property type="term" value="F:DNA-binding transcription factor activity"/>
    <property type="evidence" value="ECO:0007669"/>
    <property type="project" value="InterPro"/>
</dbReference>
<evidence type="ECO:0000259" key="5">
    <source>
        <dbReference type="PROSITE" id="PS50931"/>
    </source>
</evidence>
<reference evidence="6 7" key="1">
    <citation type="submission" date="2018-08" db="EMBL/GenBank/DDBJ databases">
        <title>Genomic Encyclopedia of Archaeal and Bacterial Type Strains, Phase II (KMG-II): from individual species to whole genera.</title>
        <authorList>
            <person name="Goeker M."/>
        </authorList>
    </citation>
    <scope>NUCLEOTIDE SEQUENCE [LARGE SCALE GENOMIC DNA]</scope>
    <source>
        <strain evidence="6 7">ATCC 27112</strain>
    </source>
</reference>
<gene>
    <name evidence="6" type="ORF">EI71_00626</name>
</gene>
<feature type="domain" description="HTH lysR-type" evidence="5">
    <location>
        <begin position="1"/>
        <end position="57"/>
    </location>
</feature>
<keyword evidence="4" id="KW-0804">Transcription</keyword>
<evidence type="ECO:0000313" key="6">
    <source>
        <dbReference type="EMBL" id="RIA78049.1"/>
    </source>
</evidence>
<dbReference type="InterPro" id="IPR036390">
    <property type="entry name" value="WH_DNA-bd_sf"/>
</dbReference>
<dbReference type="OrthoDB" id="9785745at2"/>
<dbReference type="InterPro" id="IPR005119">
    <property type="entry name" value="LysR_subst-bd"/>
</dbReference>
<dbReference type="GO" id="GO:0000976">
    <property type="term" value="F:transcription cis-regulatory region binding"/>
    <property type="evidence" value="ECO:0007669"/>
    <property type="project" value="TreeGrafter"/>
</dbReference>
<dbReference type="CDD" id="cd05466">
    <property type="entry name" value="PBP2_LTTR_substrate"/>
    <property type="match status" value="1"/>
</dbReference>
<name>A0A397S042_9MOLU</name>
<proteinExistence type="inferred from homology"/>
<dbReference type="PRINTS" id="PR00039">
    <property type="entry name" value="HTHLYSR"/>
</dbReference>
<protein>
    <submittedName>
        <fullName evidence="6">DNA-binding transcriptional LysR family regulator</fullName>
    </submittedName>
</protein>
<dbReference type="PANTHER" id="PTHR30126">
    <property type="entry name" value="HTH-TYPE TRANSCRIPTIONAL REGULATOR"/>
    <property type="match status" value="1"/>
</dbReference>
<dbReference type="SUPFAM" id="SSF46785">
    <property type="entry name" value="Winged helix' DNA-binding domain"/>
    <property type="match status" value="1"/>
</dbReference>
<organism evidence="6 7">
    <name type="scientific">Anaeroplasma bactoclasticum</name>
    <dbReference type="NCBI Taxonomy" id="2088"/>
    <lineage>
        <taxon>Bacteria</taxon>
        <taxon>Bacillati</taxon>
        <taxon>Mycoplasmatota</taxon>
        <taxon>Mollicutes</taxon>
        <taxon>Anaeroplasmatales</taxon>
        <taxon>Anaeroplasmataceae</taxon>
        <taxon>Anaeroplasma</taxon>
    </lineage>
</organism>
<dbReference type="InParanoid" id="A0A397S042"/>
<dbReference type="Pfam" id="PF00126">
    <property type="entry name" value="HTH_1"/>
    <property type="match status" value="1"/>
</dbReference>
<dbReference type="PANTHER" id="PTHR30126:SF40">
    <property type="entry name" value="HTH-TYPE TRANSCRIPTIONAL REGULATOR GLTR"/>
    <property type="match status" value="1"/>
</dbReference>
<evidence type="ECO:0000256" key="1">
    <source>
        <dbReference type="ARBA" id="ARBA00009437"/>
    </source>
</evidence>